<sequence length="563" mass="65339">MIFMSLRKLTTLVLLFSAVSMSCTTNTRKTPKEGISDAPRIINIVNFIRQTDYRVENADSLLFETVREQIKLLDKYSFPATFLLQYDALINPKYQDLLKNELKPNSEIGAWWEITQPHVEAAGIKWRGEHSWVSHANIAFTTGYTPQEREKLVDVYMEKFKKIFGKYPQSVGSWYIDSHTLAYMYDKYKIIASCNCKDQVGTDGYTLWGGYWNQAYYPSKLNAYMPAQTSEGQIPVPIFRMLGSDPIYQYDTGLGHDRQGVISLEPVYHESGMDKKWVEYFLESIVNQPCLAFNYAQAGQENSFTWNGMQKGLQMQFPIFDSLKKLHKIKIQTLGESGKWFKEKFSTTPATAVTTMTDIRNEGRKTVWFNSRYYRANLLWEGKSFRFRDIHLFDEKFESPYLNKSGEGNQFLYYTLPFVDGFMWSVNDDRAGLYIKSIDKDGNKKEVSLNEPVVTEIAKDVLQVECKDDNKNVFRIIFHEDLFEVRCEAAEKEFRWVLELKTAEGKELPFRSIGNNRIDAEFMNYKYSITCKAGIVERGIAANYVFRLIPVNNQLVVDCTNKR</sequence>
<feature type="chain" id="PRO_5021260294" evidence="1">
    <location>
        <begin position="23"/>
        <end position="563"/>
    </location>
</feature>
<dbReference type="EMBL" id="SPPK01000003">
    <property type="protein sequence ID" value="TFU89310.1"/>
    <property type="molecule type" value="Genomic_DNA"/>
</dbReference>
<feature type="signal peptide" evidence="1">
    <location>
        <begin position="1"/>
        <end position="22"/>
    </location>
</feature>
<dbReference type="AlphaFoldDB" id="A0A4Y9ILF7"/>
<dbReference type="OrthoDB" id="2488311at2"/>
<evidence type="ECO:0000313" key="2">
    <source>
        <dbReference type="EMBL" id="TFU89310.1"/>
    </source>
</evidence>
<comment type="caution">
    <text evidence="2">The sequence shown here is derived from an EMBL/GenBank/DDBJ whole genome shotgun (WGS) entry which is preliminary data.</text>
</comment>
<name>A0A4Y9ILF7_9BACT</name>
<organism evidence="2 3">
    <name type="scientific">Dysgonomonas mossii</name>
    <dbReference type="NCBI Taxonomy" id="163665"/>
    <lineage>
        <taxon>Bacteria</taxon>
        <taxon>Pseudomonadati</taxon>
        <taxon>Bacteroidota</taxon>
        <taxon>Bacteroidia</taxon>
        <taxon>Bacteroidales</taxon>
        <taxon>Dysgonomonadaceae</taxon>
        <taxon>Dysgonomonas</taxon>
    </lineage>
</organism>
<evidence type="ECO:0000256" key="1">
    <source>
        <dbReference type="SAM" id="SignalP"/>
    </source>
</evidence>
<dbReference type="PROSITE" id="PS51257">
    <property type="entry name" value="PROKAR_LIPOPROTEIN"/>
    <property type="match status" value="1"/>
</dbReference>
<protein>
    <submittedName>
        <fullName evidence="2">Uncharacterized protein</fullName>
    </submittedName>
</protein>
<dbReference type="Proteomes" id="UP000298285">
    <property type="component" value="Unassembled WGS sequence"/>
</dbReference>
<gene>
    <name evidence="2" type="ORF">E4T88_11510</name>
</gene>
<evidence type="ECO:0000313" key="3">
    <source>
        <dbReference type="Proteomes" id="UP000298285"/>
    </source>
</evidence>
<keyword evidence="1" id="KW-0732">Signal</keyword>
<reference evidence="2 3" key="1">
    <citation type="submission" date="2019-03" db="EMBL/GenBank/DDBJ databases">
        <title>Diversity of the mouse oral microbiome.</title>
        <authorList>
            <person name="Joseph S."/>
            <person name="Aduse-Opoku J."/>
            <person name="Curtis M."/>
            <person name="Wade W."/>
            <person name="Hashim A."/>
        </authorList>
    </citation>
    <scope>NUCLEOTIDE SEQUENCE [LARGE SCALE GENOMIC DNA]</scope>
    <source>
        <strain evidence="2 3">P11</strain>
    </source>
</reference>
<accession>A0A4Y9ILF7</accession>
<proteinExistence type="predicted"/>
<dbReference type="Gene3D" id="3.20.20.510">
    <property type="entry name" value="Uncharacterised protein PF12979, DUF3863"/>
    <property type="match status" value="1"/>
</dbReference>